<reference evidence="1" key="2">
    <citation type="journal article" date="2015" name="Fish Shellfish Immunol.">
        <title>Early steps in the European eel (Anguilla anguilla)-Vibrio vulnificus interaction in the gills: Role of the RtxA13 toxin.</title>
        <authorList>
            <person name="Callol A."/>
            <person name="Pajuelo D."/>
            <person name="Ebbesson L."/>
            <person name="Teles M."/>
            <person name="MacKenzie S."/>
            <person name="Amaro C."/>
        </authorList>
    </citation>
    <scope>NUCLEOTIDE SEQUENCE</scope>
</reference>
<proteinExistence type="predicted"/>
<organism evidence="1">
    <name type="scientific">Anguilla anguilla</name>
    <name type="common">European freshwater eel</name>
    <name type="synonym">Muraena anguilla</name>
    <dbReference type="NCBI Taxonomy" id="7936"/>
    <lineage>
        <taxon>Eukaryota</taxon>
        <taxon>Metazoa</taxon>
        <taxon>Chordata</taxon>
        <taxon>Craniata</taxon>
        <taxon>Vertebrata</taxon>
        <taxon>Euteleostomi</taxon>
        <taxon>Actinopterygii</taxon>
        <taxon>Neopterygii</taxon>
        <taxon>Teleostei</taxon>
        <taxon>Anguilliformes</taxon>
        <taxon>Anguillidae</taxon>
        <taxon>Anguilla</taxon>
    </lineage>
</organism>
<name>A0A0E9T0P3_ANGAN</name>
<evidence type="ECO:0000313" key="1">
    <source>
        <dbReference type="EMBL" id="JAH46283.1"/>
    </source>
</evidence>
<dbReference type="EMBL" id="GBXM01062294">
    <property type="protein sequence ID" value="JAH46283.1"/>
    <property type="molecule type" value="Transcribed_RNA"/>
</dbReference>
<accession>A0A0E9T0P3</accession>
<protein>
    <submittedName>
        <fullName evidence="1">Uncharacterized protein</fullName>
    </submittedName>
</protein>
<reference evidence="1" key="1">
    <citation type="submission" date="2014-11" db="EMBL/GenBank/DDBJ databases">
        <authorList>
            <person name="Amaro Gonzalez C."/>
        </authorList>
    </citation>
    <scope>NUCLEOTIDE SEQUENCE</scope>
</reference>
<sequence length="11" mass="1169">MAVLILIGLII</sequence>